<comment type="caution">
    <text evidence="2">The sequence shown here is derived from an EMBL/GenBank/DDBJ whole genome shotgun (WGS) entry which is preliminary data.</text>
</comment>
<dbReference type="InterPro" id="IPR002575">
    <property type="entry name" value="Aminoglycoside_PTrfase"/>
</dbReference>
<sequence>MNVHLSNGTHLVLKLSPSSSTEVLRHERRSLAGEAFTLSLLAKSKLPVPRVFKYDSRCKQIDSPFLLTTHLPGIPYANVRPYQTHSERSGIERQIRSLSSIVGQHTWPKFGPVAMEGGYDTWREAFLALLESVLMDGEDKLVSLPYLQIRDEALRFSSSLDAVKQARLVVMGLGQPENVLIDRTTNEVTGLLDFGRAMWADPEIMIPPTRRTPKSLLYICYNSIITIVTNHYRPSDESQELDARKALTTALNELLCMTI</sequence>
<evidence type="ECO:0000313" key="2">
    <source>
        <dbReference type="EMBL" id="CAF9923427.1"/>
    </source>
</evidence>
<organism evidence="2 3">
    <name type="scientific">Heterodermia speciosa</name>
    <dbReference type="NCBI Taxonomy" id="116794"/>
    <lineage>
        <taxon>Eukaryota</taxon>
        <taxon>Fungi</taxon>
        <taxon>Dikarya</taxon>
        <taxon>Ascomycota</taxon>
        <taxon>Pezizomycotina</taxon>
        <taxon>Lecanoromycetes</taxon>
        <taxon>OSLEUM clade</taxon>
        <taxon>Lecanoromycetidae</taxon>
        <taxon>Caliciales</taxon>
        <taxon>Physciaceae</taxon>
        <taxon>Heterodermia</taxon>
    </lineage>
</organism>
<proteinExistence type="predicted"/>
<reference evidence="2" key="1">
    <citation type="submission" date="2021-03" db="EMBL/GenBank/DDBJ databases">
        <authorList>
            <person name="Tagirdzhanova G."/>
        </authorList>
    </citation>
    <scope>NUCLEOTIDE SEQUENCE</scope>
</reference>
<dbReference type="PANTHER" id="PTHR21310:SF59">
    <property type="entry name" value="AMINOGLYCOSIDE PHOSPHOTRANSFERASE DOMAIN-CONTAINING PROTEIN"/>
    <property type="match status" value="1"/>
</dbReference>
<dbReference type="Gene3D" id="3.30.200.150">
    <property type="match status" value="1"/>
</dbReference>
<dbReference type="Pfam" id="PF01636">
    <property type="entry name" value="APH"/>
    <property type="match status" value="1"/>
</dbReference>
<dbReference type="InterPro" id="IPR011009">
    <property type="entry name" value="Kinase-like_dom_sf"/>
</dbReference>
<dbReference type="OrthoDB" id="5210591at2759"/>
<dbReference type="Proteomes" id="UP000664521">
    <property type="component" value="Unassembled WGS sequence"/>
</dbReference>
<dbReference type="InterPro" id="IPR051678">
    <property type="entry name" value="AGP_Transferase"/>
</dbReference>
<evidence type="ECO:0000259" key="1">
    <source>
        <dbReference type="Pfam" id="PF01636"/>
    </source>
</evidence>
<name>A0A8H3FDU6_9LECA</name>
<dbReference type="EMBL" id="CAJPDS010000033">
    <property type="protein sequence ID" value="CAF9923427.1"/>
    <property type="molecule type" value="Genomic_DNA"/>
</dbReference>
<keyword evidence="3" id="KW-1185">Reference proteome</keyword>
<dbReference type="Gene3D" id="3.90.1200.10">
    <property type="match status" value="1"/>
</dbReference>
<dbReference type="AlphaFoldDB" id="A0A8H3FDU6"/>
<protein>
    <recommendedName>
        <fullName evidence="1">Aminoglycoside phosphotransferase domain-containing protein</fullName>
    </recommendedName>
</protein>
<feature type="domain" description="Aminoglycoside phosphotransferase" evidence="1">
    <location>
        <begin position="6"/>
        <end position="202"/>
    </location>
</feature>
<evidence type="ECO:0000313" key="3">
    <source>
        <dbReference type="Proteomes" id="UP000664521"/>
    </source>
</evidence>
<dbReference type="SUPFAM" id="SSF56112">
    <property type="entry name" value="Protein kinase-like (PK-like)"/>
    <property type="match status" value="1"/>
</dbReference>
<dbReference type="PANTHER" id="PTHR21310">
    <property type="entry name" value="AMINOGLYCOSIDE PHOSPHOTRANSFERASE-RELATED-RELATED"/>
    <property type="match status" value="1"/>
</dbReference>
<gene>
    <name evidence="2" type="ORF">HETSPECPRED_005321</name>
</gene>
<accession>A0A8H3FDU6</accession>